<dbReference type="KEGG" id="epa:110241123"/>
<evidence type="ECO:0000256" key="10">
    <source>
        <dbReference type="SAM" id="Phobius"/>
    </source>
</evidence>
<evidence type="ECO:0000259" key="12">
    <source>
        <dbReference type="Pfam" id="PF18266"/>
    </source>
</evidence>
<keyword evidence="8 10" id="KW-0472">Membrane</keyword>
<evidence type="ECO:0000256" key="4">
    <source>
        <dbReference type="ARBA" id="ARBA00022692"/>
    </source>
</evidence>
<dbReference type="EnsemblMetazoa" id="XM_021046965.2">
    <property type="protein sequence ID" value="XP_020902624.1"/>
    <property type="gene ID" value="LOC110241123"/>
</dbReference>
<evidence type="ECO:0000313" key="14">
    <source>
        <dbReference type="Proteomes" id="UP000887567"/>
    </source>
</evidence>
<feature type="signal peptide" evidence="11">
    <location>
        <begin position="1"/>
        <end position="24"/>
    </location>
</feature>
<dbReference type="InterPro" id="IPR008710">
    <property type="entry name" value="Nicastrin"/>
</dbReference>
<evidence type="ECO:0000313" key="13">
    <source>
        <dbReference type="EnsemblMetazoa" id="XP_020902624.1"/>
    </source>
</evidence>
<keyword evidence="5 11" id="KW-0732">Signal</keyword>
<keyword evidence="7 10" id="KW-1133">Transmembrane helix</keyword>
<evidence type="ECO:0000256" key="3">
    <source>
        <dbReference type="ARBA" id="ARBA00015303"/>
    </source>
</evidence>
<proteinExistence type="inferred from homology"/>
<dbReference type="RefSeq" id="XP_020902624.1">
    <property type="nucleotide sequence ID" value="XM_021046965.2"/>
</dbReference>
<dbReference type="GO" id="GO:0007219">
    <property type="term" value="P:Notch signaling pathway"/>
    <property type="evidence" value="ECO:0007669"/>
    <property type="project" value="UniProtKB-KW"/>
</dbReference>
<dbReference type="GeneID" id="110241123"/>
<dbReference type="InterPro" id="IPR041084">
    <property type="entry name" value="Ncstrn_small"/>
</dbReference>
<sequence>MATLSENFLFIILTAFLLLQSGYSDKVAGKIYSDVLSIHPCVILTNATHQIGCTSSLGGHVGVVHYIQSQDDVDWLIKHNDDHAPYIPLFTSEMFKKTSLKVLVNKKIISGALVIHGGKDGQAPKSGFSPVDDCPQDRFGMYNGNTEYGSCNKVKWNEGGNGMSFESYGIPIFALYNQTEINELIKCYRDNNQPINGSVPDYPLCAVELKDFMFAAKDTPTCIRKSKVPNPTQNQFCDPLGDYNVWGTLYPMEEEPKKGDIVVAAAKLDSSSFFHDLVYGADNDASGVIALLAAARVLGDMKRNGTEEPPKKPIMFTLFQGESWDYIGSSRMVYDMNKDRFPSNTWKVKSNGTTKDLKLKTSHIGYFIELNQVGLGDGPLWAHSDPISRKTKEVDEKVKHLFDELEKASKNTSVPVKEASTDKSQPLPPASFQRFLRSNKEIPGIVLTDHQKEFSNKYYNSRFDDAYNVQGNFTSDNDSRIYLSNTFTKRLTHVANTLANTLYTLANDGKPPKTELKVNEYLIGHLVYCSFYRANCDLYKEAFNTKMGKSLPSRAISRYVSVNTANNTLTIVTHNLLLYFTGYHLKTSSSCESHGPFTLYKMLGNSNDSKEMCANGTVYYSLAESPAFELEQYNSTEYSTWAESVWNADLSVRMFLISSPQRQAVTLASGIVMTLFSFVLVYFIHRKADQIFTPAPGILEDLDAQS</sequence>
<evidence type="ECO:0000256" key="2">
    <source>
        <dbReference type="ARBA" id="ARBA00007717"/>
    </source>
</evidence>
<organism evidence="13 14">
    <name type="scientific">Exaiptasia diaphana</name>
    <name type="common">Tropical sea anemone</name>
    <name type="synonym">Aiptasia pulchella</name>
    <dbReference type="NCBI Taxonomy" id="2652724"/>
    <lineage>
        <taxon>Eukaryota</taxon>
        <taxon>Metazoa</taxon>
        <taxon>Cnidaria</taxon>
        <taxon>Anthozoa</taxon>
        <taxon>Hexacorallia</taxon>
        <taxon>Actiniaria</taxon>
        <taxon>Aiptasiidae</taxon>
        <taxon>Exaiptasia</taxon>
    </lineage>
</organism>
<dbReference type="Pfam" id="PF05450">
    <property type="entry name" value="Nicastrin"/>
    <property type="match status" value="1"/>
</dbReference>
<dbReference type="OMA" id="ECVYPGV"/>
<dbReference type="GO" id="GO:0016485">
    <property type="term" value="P:protein processing"/>
    <property type="evidence" value="ECO:0007669"/>
    <property type="project" value="InterPro"/>
</dbReference>
<name>A0A913XD23_EXADI</name>
<feature type="transmembrane region" description="Helical" evidence="10">
    <location>
        <begin position="664"/>
        <end position="684"/>
    </location>
</feature>
<dbReference type="PANTHER" id="PTHR21092">
    <property type="entry name" value="NICASTRIN"/>
    <property type="match status" value="1"/>
</dbReference>
<evidence type="ECO:0000256" key="6">
    <source>
        <dbReference type="ARBA" id="ARBA00022976"/>
    </source>
</evidence>
<comment type="similarity">
    <text evidence="2">Belongs to the nicastrin family.</text>
</comment>
<feature type="domain" description="Nicastrin small lobe" evidence="12">
    <location>
        <begin position="40"/>
        <end position="215"/>
    </location>
</feature>
<evidence type="ECO:0000256" key="5">
    <source>
        <dbReference type="ARBA" id="ARBA00022729"/>
    </source>
</evidence>
<evidence type="ECO:0000256" key="7">
    <source>
        <dbReference type="ARBA" id="ARBA00022989"/>
    </source>
</evidence>
<dbReference type="OrthoDB" id="755951at2759"/>
<feature type="chain" id="PRO_5037068302" description="Nicastrin" evidence="11">
    <location>
        <begin position="25"/>
        <end position="706"/>
    </location>
</feature>
<protein>
    <recommendedName>
        <fullName evidence="3">Nicastrin</fullName>
    </recommendedName>
</protein>
<dbReference type="CDD" id="cd03881">
    <property type="entry name" value="M28_Nicastrin"/>
    <property type="match status" value="1"/>
</dbReference>
<keyword evidence="9" id="KW-0325">Glycoprotein</keyword>
<dbReference type="GO" id="GO:0005886">
    <property type="term" value="C:plasma membrane"/>
    <property type="evidence" value="ECO:0007669"/>
    <property type="project" value="TreeGrafter"/>
</dbReference>
<comment type="subcellular location">
    <subcellularLocation>
        <location evidence="1">Membrane</location>
        <topology evidence="1">Single-pass type I membrane protein</topology>
    </subcellularLocation>
</comment>
<dbReference type="Gene3D" id="3.40.630.10">
    <property type="entry name" value="Zn peptidases"/>
    <property type="match status" value="1"/>
</dbReference>
<dbReference type="Pfam" id="PF18266">
    <property type="entry name" value="Ncstrn_small"/>
    <property type="match status" value="1"/>
</dbReference>
<dbReference type="PANTHER" id="PTHR21092:SF0">
    <property type="entry name" value="NICASTRIN"/>
    <property type="match status" value="1"/>
</dbReference>
<dbReference type="SUPFAM" id="SSF53187">
    <property type="entry name" value="Zn-dependent exopeptidases"/>
    <property type="match status" value="1"/>
</dbReference>
<keyword evidence="4 10" id="KW-0812">Transmembrane</keyword>
<evidence type="ECO:0000256" key="8">
    <source>
        <dbReference type="ARBA" id="ARBA00023136"/>
    </source>
</evidence>
<keyword evidence="14" id="KW-1185">Reference proteome</keyword>
<evidence type="ECO:0000256" key="11">
    <source>
        <dbReference type="SAM" id="SignalP"/>
    </source>
</evidence>
<evidence type="ECO:0000256" key="9">
    <source>
        <dbReference type="ARBA" id="ARBA00023180"/>
    </source>
</evidence>
<evidence type="ECO:0000256" key="1">
    <source>
        <dbReference type="ARBA" id="ARBA00004479"/>
    </source>
</evidence>
<dbReference type="Proteomes" id="UP000887567">
    <property type="component" value="Unplaced"/>
</dbReference>
<dbReference type="AlphaFoldDB" id="A0A913XD23"/>
<keyword evidence="6" id="KW-0914">Notch signaling pathway</keyword>
<accession>A0A913XD23</accession>
<reference evidence="13" key="1">
    <citation type="submission" date="2022-11" db="UniProtKB">
        <authorList>
            <consortium name="EnsemblMetazoa"/>
        </authorList>
    </citation>
    <scope>IDENTIFICATION</scope>
</reference>